<dbReference type="EMBL" id="JAABOJ010000043">
    <property type="protein sequence ID" value="KAF3274597.1"/>
    <property type="molecule type" value="Genomic_DNA"/>
</dbReference>
<evidence type="ECO:0000313" key="1">
    <source>
        <dbReference type="EMBL" id="KAF3274597.1"/>
    </source>
</evidence>
<proteinExistence type="predicted"/>
<evidence type="ECO:0000313" key="2">
    <source>
        <dbReference type="Proteomes" id="UP000474640"/>
    </source>
</evidence>
<accession>A0A7C8V263</accession>
<protein>
    <submittedName>
        <fullName evidence="1">Uncharacterized protein</fullName>
    </submittedName>
</protein>
<dbReference type="Proteomes" id="UP000474640">
    <property type="component" value="Unassembled WGS sequence"/>
</dbReference>
<dbReference type="AlphaFoldDB" id="A0A7C8V263"/>
<name>A0A7C8V263_ORBOL</name>
<gene>
    <name evidence="1" type="ORF">TWF970_007855</name>
</gene>
<comment type="caution">
    <text evidence="1">The sequence shown here is derived from an EMBL/GenBank/DDBJ whole genome shotgun (WGS) entry which is preliminary data.</text>
</comment>
<reference evidence="1 2" key="1">
    <citation type="submission" date="2020-01" db="EMBL/GenBank/DDBJ databases">
        <authorList>
            <person name="Palmer J.M."/>
        </authorList>
    </citation>
    <scope>NUCLEOTIDE SEQUENCE [LARGE SCALE GENOMIC DNA]</scope>
    <source>
        <strain evidence="1 2">TWF970</strain>
    </source>
</reference>
<sequence>MISNRREESKRFIPTKVLYHGIPSSEPSALAPKPPFKGDISCVKWDFGAGLPSHKATTTPASRAVKITKPR</sequence>
<organism evidence="1 2">
    <name type="scientific">Orbilia oligospora</name>
    <name type="common">Nematode-trapping fungus</name>
    <name type="synonym">Arthrobotrys oligospora</name>
    <dbReference type="NCBI Taxonomy" id="2813651"/>
    <lineage>
        <taxon>Eukaryota</taxon>
        <taxon>Fungi</taxon>
        <taxon>Dikarya</taxon>
        <taxon>Ascomycota</taxon>
        <taxon>Pezizomycotina</taxon>
        <taxon>Orbiliomycetes</taxon>
        <taxon>Orbiliales</taxon>
        <taxon>Orbiliaceae</taxon>
        <taxon>Orbilia</taxon>
    </lineage>
</organism>